<keyword evidence="3" id="KW-1185">Reference proteome</keyword>
<dbReference type="EMBL" id="SNAA01000008">
    <property type="protein sequence ID" value="TDL79735.1"/>
    <property type="molecule type" value="Genomic_DNA"/>
</dbReference>
<comment type="caution">
    <text evidence="2">The sequence shown here is derived from an EMBL/GenBank/DDBJ whole genome shotgun (WGS) entry which is preliminary data.</text>
</comment>
<dbReference type="RefSeq" id="WP_133396745.1">
    <property type="nucleotide sequence ID" value="NZ_SNAA01000008.1"/>
</dbReference>
<accession>A0A4R6A9Z4</accession>
<name>A0A4R6A9Z4_9RHOB</name>
<evidence type="ECO:0000256" key="1">
    <source>
        <dbReference type="SAM" id="MobiDB-lite"/>
    </source>
</evidence>
<feature type="compositionally biased region" description="Basic and acidic residues" evidence="1">
    <location>
        <begin position="76"/>
        <end position="89"/>
    </location>
</feature>
<protein>
    <recommendedName>
        <fullName evidence="4">DUF4177 domain-containing protein</fullName>
    </recommendedName>
</protein>
<evidence type="ECO:0008006" key="4">
    <source>
        <dbReference type="Google" id="ProtNLM"/>
    </source>
</evidence>
<dbReference type="AlphaFoldDB" id="A0A4R6A9Z4"/>
<feature type="region of interest" description="Disordered" evidence="1">
    <location>
        <begin position="74"/>
        <end position="153"/>
    </location>
</feature>
<evidence type="ECO:0000313" key="3">
    <source>
        <dbReference type="Proteomes" id="UP000295701"/>
    </source>
</evidence>
<sequence length="153" mass="16584">MAHFEYAVLPTPTELPRRKGVKGAAARFSAGLTELLNAMGRDGWEYVRADTMVASEKSRILRKPQETRIGVLVFRRPLDRDAAQDDRDSPPLTAAPRPDPAAWDDDAAPDWPAPPQEPAPQDDDAPDGDGRTPLAATRGTPGRLRPVPGAGRD</sequence>
<gene>
    <name evidence="2" type="ORF">E2L08_09020</name>
</gene>
<dbReference type="OrthoDB" id="7658888at2"/>
<organism evidence="2 3">
    <name type="scientific">Palleronia sediminis</name>
    <dbReference type="NCBI Taxonomy" id="2547833"/>
    <lineage>
        <taxon>Bacteria</taxon>
        <taxon>Pseudomonadati</taxon>
        <taxon>Pseudomonadota</taxon>
        <taxon>Alphaproteobacteria</taxon>
        <taxon>Rhodobacterales</taxon>
        <taxon>Roseobacteraceae</taxon>
        <taxon>Palleronia</taxon>
    </lineage>
</organism>
<dbReference type="Proteomes" id="UP000295701">
    <property type="component" value="Unassembled WGS sequence"/>
</dbReference>
<reference evidence="2 3" key="1">
    <citation type="submission" date="2019-03" db="EMBL/GenBank/DDBJ databases">
        <title>Primorskyibacter sp. SS33 isolated from sediments.</title>
        <authorList>
            <person name="Xunke S."/>
        </authorList>
    </citation>
    <scope>NUCLEOTIDE SEQUENCE [LARGE SCALE GENOMIC DNA]</scope>
    <source>
        <strain evidence="2 3">SS33</strain>
    </source>
</reference>
<evidence type="ECO:0000313" key="2">
    <source>
        <dbReference type="EMBL" id="TDL79735.1"/>
    </source>
</evidence>
<proteinExistence type="predicted"/>